<evidence type="ECO:0000259" key="1">
    <source>
        <dbReference type="Pfam" id="PF01548"/>
    </source>
</evidence>
<feature type="domain" description="Transposase IS116/IS110/IS902 C-terminal" evidence="2">
    <location>
        <begin position="198"/>
        <end position="281"/>
    </location>
</feature>
<dbReference type="Pfam" id="PF02371">
    <property type="entry name" value="Transposase_20"/>
    <property type="match status" value="1"/>
</dbReference>
<gene>
    <name evidence="3" type="ORF">DVS81_16615</name>
</gene>
<dbReference type="GO" id="GO:0004803">
    <property type="term" value="F:transposase activity"/>
    <property type="evidence" value="ECO:0007669"/>
    <property type="project" value="InterPro"/>
</dbReference>
<sequence>MNASELIFVGIDVAKETLEVAVDDKSKTRCIANGAPEIEALVKELVPLSGRIGVVLLEATGGFERQAAASLCAAGLAVMVVNPRQARDFAKSMGYLSKTDAIDARVLSHFARTLHQSAQRERLLMKLPDANQEALEALLVRHHQLVGMRVAEGNRLAQSHPSQHKSIKAVLKMLDRQIAAVDKEMSGMLKTYFSDKLALLKDFKGIGPCAQASLMGALPELGQLTHAQIGKLVGVAPLNADSGRHKGKRITWGGRTTVRNALYMAALSAVRYNPVIKAFHQRLIAKGKPKKVALVACMHKMLTILNAIVKSGIPWNPEHQKSA</sequence>
<proteinExistence type="predicted"/>
<organism evidence="3 4">
    <name type="scientific">Candidatus Accumulibacter meliphilus</name>
    <dbReference type="NCBI Taxonomy" id="2211374"/>
    <lineage>
        <taxon>Bacteria</taxon>
        <taxon>Pseudomonadati</taxon>
        <taxon>Pseudomonadota</taxon>
        <taxon>Betaproteobacteria</taxon>
        <taxon>Candidatus Accumulibacter</taxon>
    </lineage>
</organism>
<accession>A0A369XJ96</accession>
<dbReference type="PANTHER" id="PTHR33055:SF13">
    <property type="entry name" value="TRANSPOSASE"/>
    <property type="match status" value="1"/>
</dbReference>
<dbReference type="Pfam" id="PF01548">
    <property type="entry name" value="DEDD_Tnp_IS110"/>
    <property type="match status" value="1"/>
</dbReference>
<protein>
    <submittedName>
        <fullName evidence="3">Transposase</fullName>
    </submittedName>
</protein>
<evidence type="ECO:0000313" key="3">
    <source>
        <dbReference type="EMBL" id="RDE49430.1"/>
    </source>
</evidence>
<dbReference type="GO" id="GO:0006313">
    <property type="term" value="P:DNA transposition"/>
    <property type="evidence" value="ECO:0007669"/>
    <property type="project" value="InterPro"/>
</dbReference>
<feature type="domain" description="Transposase IS110-like N-terminal" evidence="1">
    <location>
        <begin position="9"/>
        <end position="157"/>
    </location>
</feature>
<dbReference type="GO" id="GO:0003677">
    <property type="term" value="F:DNA binding"/>
    <property type="evidence" value="ECO:0007669"/>
    <property type="project" value="InterPro"/>
</dbReference>
<dbReference type="InterPro" id="IPR002525">
    <property type="entry name" value="Transp_IS110-like_N"/>
</dbReference>
<evidence type="ECO:0000259" key="2">
    <source>
        <dbReference type="Pfam" id="PF02371"/>
    </source>
</evidence>
<dbReference type="EMBL" id="QPGA01000042">
    <property type="protein sequence ID" value="RDE49430.1"/>
    <property type="molecule type" value="Genomic_DNA"/>
</dbReference>
<dbReference type="AlphaFoldDB" id="A0A369XJ96"/>
<evidence type="ECO:0000313" key="4">
    <source>
        <dbReference type="Proteomes" id="UP000253831"/>
    </source>
</evidence>
<dbReference type="Proteomes" id="UP000253831">
    <property type="component" value="Unassembled WGS sequence"/>
</dbReference>
<name>A0A369XJ96_9PROT</name>
<dbReference type="PANTHER" id="PTHR33055">
    <property type="entry name" value="TRANSPOSASE FOR INSERTION SEQUENCE ELEMENT IS1111A"/>
    <property type="match status" value="1"/>
</dbReference>
<dbReference type="InterPro" id="IPR047650">
    <property type="entry name" value="Transpos_IS110"/>
</dbReference>
<reference evidence="3 4" key="1">
    <citation type="submission" date="2018-05" db="EMBL/GenBank/DDBJ databases">
        <title>Integrated omic analyses show evidence that a Ca. Accumulibacter phosphatis strain performs denitrification under micro-aerobic conditions.</title>
        <authorList>
            <person name="Camejo P.Y."/>
            <person name="Katherine M.D."/>
            <person name="Daniel N.R."/>
        </authorList>
    </citation>
    <scope>NUCLEOTIDE SEQUENCE [LARGE SCALE GENOMIC DNA]</scope>
    <source>
        <strain evidence="3">UW-LDO-IC</strain>
    </source>
</reference>
<comment type="caution">
    <text evidence="3">The sequence shown here is derived from an EMBL/GenBank/DDBJ whole genome shotgun (WGS) entry which is preliminary data.</text>
</comment>
<dbReference type="InterPro" id="IPR003346">
    <property type="entry name" value="Transposase_20"/>
</dbReference>